<gene>
    <name evidence="2" type="ordered locus">Cbei_4285</name>
</gene>
<dbReference type="InterPro" id="IPR007069">
    <property type="entry name" value="Transposase_32"/>
</dbReference>
<reference evidence="2 3" key="1">
    <citation type="submission" date="2007-06" db="EMBL/GenBank/DDBJ databases">
        <title>Complete sequence of Clostridium beijerinckii NCIMB 8052.</title>
        <authorList>
            <consortium name="US DOE Joint Genome Institute"/>
            <person name="Copeland A."/>
            <person name="Lucas S."/>
            <person name="Lapidus A."/>
            <person name="Barry K."/>
            <person name="Detter J.C."/>
            <person name="Glavina del Rio T."/>
            <person name="Hammon N."/>
            <person name="Israni S."/>
            <person name="Dalin E."/>
            <person name="Tice H."/>
            <person name="Pitluck S."/>
            <person name="Sims D."/>
            <person name="Brettin T."/>
            <person name="Bruce D."/>
            <person name="Tapia R."/>
            <person name="Brainard J."/>
            <person name="Schmutz J."/>
            <person name="Larimer F."/>
            <person name="Land M."/>
            <person name="Hauser L."/>
            <person name="Kyrpides N."/>
            <person name="Mikhailova N."/>
            <person name="Bennet G."/>
            <person name="Cann I."/>
            <person name="Chen J.-S."/>
            <person name="Contreras A.L."/>
            <person name="Jones D."/>
            <person name="Kashket E."/>
            <person name="Mitchell W."/>
            <person name="Stoddard S."/>
            <person name="Schwarz W."/>
            <person name="Qureshi N."/>
            <person name="Young M."/>
            <person name="Shi Z."/>
            <person name="Ezeji T."/>
            <person name="White B."/>
            <person name="Blaschek H."/>
            <person name="Richardson P."/>
        </authorList>
    </citation>
    <scope>NUCLEOTIDE SEQUENCE [LARGE SCALE GENOMIC DNA]</scope>
    <source>
        <strain evidence="3">ATCC 51743 / NCIMB 8052</strain>
    </source>
</reference>
<proteinExistence type="predicted"/>
<accession>A6M1B5</accession>
<dbReference type="GO" id="GO:0004803">
    <property type="term" value="F:transposase activity"/>
    <property type="evidence" value="ECO:0007669"/>
    <property type="project" value="InterPro"/>
</dbReference>
<dbReference type="GO" id="GO:0003677">
    <property type="term" value="F:DNA binding"/>
    <property type="evidence" value="ECO:0007669"/>
    <property type="project" value="InterPro"/>
</dbReference>
<dbReference type="HOGENOM" id="CLU_098569_0_0_9"/>
<name>A6M1B5_CLOB8</name>
<evidence type="ECO:0000259" key="1">
    <source>
        <dbReference type="Pfam" id="PF04986"/>
    </source>
</evidence>
<feature type="domain" description="Transposase IS801/IS1294" evidence="1">
    <location>
        <begin position="24"/>
        <end position="145"/>
    </location>
</feature>
<dbReference type="EMBL" id="CP000721">
    <property type="protein sequence ID" value="ABR36395.1"/>
    <property type="molecule type" value="Genomic_DNA"/>
</dbReference>
<evidence type="ECO:0000313" key="3">
    <source>
        <dbReference type="Proteomes" id="UP000000565"/>
    </source>
</evidence>
<dbReference type="GO" id="GO:0006313">
    <property type="term" value="P:DNA transposition"/>
    <property type="evidence" value="ECO:0007669"/>
    <property type="project" value="InterPro"/>
</dbReference>
<protein>
    <recommendedName>
        <fullName evidence="1">Transposase IS801/IS1294 domain-containing protein</fullName>
    </recommendedName>
</protein>
<reference evidence="2 3" key="2">
    <citation type="journal article" date="2011" name="BMC Genomics">
        <title>Single-nucleotide resolution analysis of the transcriptome structure of Clostridium beijerinckii NCIMB 8052 using RNA-Seq.</title>
        <authorList>
            <person name="Wang Y."/>
            <person name="Li X."/>
            <person name="Mao Y."/>
            <person name="Blaschek H.P."/>
        </authorList>
    </citation>
    <scope>NUCLEOTIDE SEQUENCE [LARGE SCALE GENOMIC DNA]</scope>
    <source>
        <strain evidence="3">ATCC 51743 / NCIMB 8052</strain>
    </source>
</reference>
<dbReference type="Proteomes" id="UP000000565">
    <property type="component" value="Chromosome"/>
</dbReference>
<sequence length="246" mass="29781">MQLTKKQSSGNKLSIFNAHIKKIMVKSFIRNNKKALQSYKTRQLIIYLYKEYRKGFYVNPKRKLDDTRQAVKYIVRYLARATIAEYRILKYENNIVKFGYEDHNDGLEKVIECNVLEFIGKITQYITPKGFKMVRKYGVYSRINNKLAKHIVHLYNFVKQRNIDELLKEKNRQNEIKKSWKQRIIESFERNRLLCSKCGTEKFLWKIWHKEYGVIYDIRETSNRKDILYEPKRDKVHRKVLQISLL</sequence>
<dbReference type="eggNOG" id="COG0582">
    <property type="taxonomic scope" value="Bacteria"/>
</dbReference>
<organism evidence="2 3">
    <name type="scientific">Clostridium beijerinckii (strain ATCC 51743 / NCIMB 8052)</name>
    <name type="common">Clostridium acetobutylicum</name>
    <dbReference type="NCBI Taxonomy" id="290402"/>
    <lineage>
        <taxon>Bacteria</taxon>
        <taxon>Bacillati</taxon>
        <taxon>Bacillota</taxon>
        <taxon>Clostridia</taxon>
        <taxon>Eubacteriales</taxon>
        <taxon>Clostridiaceae</taxon>
        <taxon>Clostridium</taxon>
    </lineage>
</organism>
<evidence type="ECO:0000313" key="2">
    <source>
        <dbReference type="EMBL" id="ABR36395.1"/>
    </source>
</evidence>
<dbReference type="KEGG" id="cbe:Cbei_4285"/>
<reference evidence="2 3" key="3">
    <citation type="journal article" date="2012" name="BMC Genomics">
        <title>Genome-wide dynamic transcriptional profiling in clostridium beijerinckii NCIMB 8052 using single-nucleotide resolution RNA-Seq.</title>
        <authorList>
            <person name="Wang Y."/>
            <person name="Li X."/>
            <person name="Mao Y."/>
            <person name="Blaschek H.P."/>
        </authorList>
    </citation>
    <scope>NUCLEOTIDE SEQUENCE [LARGE SCALE GENOMIC DNA]</scope>
    <source>
        <strain evidence="3">ATCC 51743 / NCIMB 8052</strain>
    </source>
</reference>
<dbReference type="AlphaFoldDB" id="A6M1B5"/>
<dbReference type="Pfam" id="PF04986">
    <property type="entry name" value="Y2_Tnp"/>
    <property type="match status" value="1"/>
</dbReference>